<dbReference type="RefSeq" id="WP_070068408.1">
    <property type="nucleotide sequence ID" value="NZ_MKKK01000001.1"/>
</dbReference>
<sequence length="349" mass="38350">MKSITITVAVLAGTLLSVQIYAEGLYFQHKDWELACDNTGTCRAAGYQTEDNMDSLASILFTRKAGASTPVTAQAALMMFKDDDVYEIKGKIKLFINGKDYGVINYSSSQSSYILSQTQTQAILRHAEGSQNIEFRHASGINTVSDQGLTAILLKMDEYQHRLDTSGALIRKGNVSEKNVLTAKPLTVIYAKKLPDQDNQSFEPHSQIYQKLKIKLLAAISDKQDCPVLLDADRSFASDKKIYVYDLTPKKALIESVCWTGAYNTGFGYWIINKDWTGAAQLVTTDASGLTDISVTSAQKGRGIGDCWSQDEWVWNGKSFIHGSSATTGMCRGFPGGAWKLNTISSDIK</sequence>
<keyword evidence="2" id="KW-1185">Reference proteome</keyword>
<reference evidence="1 2" key="1">
    <citation type="submission" date="2016-09" db="EMBL/GenBank/DDBJ databases">
        <authorList>
            <person name="Capua I."/>
            <person name="De Benedictis P."/>
            <person name="Joannis T."/>
            <person name="Lombin L.H."/>
            <person name="Cattoli G."/>
        </authorList>
    </citation>
    <scope>NUCLEOTIDE SEQUENCE [LARGE SCALE GENOMIC DNA]</scope>
    <source>
        <strain evidence="1 2">ANC 4671</strain>
    </source>
</reference>
<dbReference type="EMBL" id="MKKK01000001">
    <property type="protein sequence ID" value="OEY98027.1"/>
    <property type="molecule type" value="Genomic_DNA"/>
</dbReference>
<dbReference type="InterPro" id="IPR009560">
    <property type="entry name" value="DUF1176"/>
</dbReference>
<organism evidence="1 2">
    <name type="scientific">Acinetobacter qingfengensis</name>
    <dbReference type="NCBI Taxonomy" id="1262585"/>
    <lineage>
        <taxon>Bacteria</taxon>
        <taxon>Pseudomonadati</taxon>
        <taxon>Pseudomonadota</taxon>
        <taxon>Gammaproteobacteria</taxon>
        <taxon>Moraxellales</taxon>
        <taxon>Moraxellaceae</taxon>
        <taxon>Acinetobacter</taxon>
    </lineage>
</organism>
<name>A0A1E7RFL3_9GAMM</name>
<evidence type="ECO:0008006" key="3">
    <source>
        <dbReference type="Google" id="ProtNLM"/>
    </source>
</evidence>
<dbReference type="STRING" id="1262585.BJI46_00400"/>
<comment type="caution">
    <text evidence="1">The sequence shown here is derived from an EMBL/GenBank/DDBJ whole genome shotgun (WGS) entry which is preliminary data.</text>
</comment>
<accession>A0A1E7RFL3</accession>
<proteinExistence type="predicted"/>
<evidence type="ECO:0000313" key="1">
    <source>
        <dbReference type="EMBL" id="OEY98027.1"/>
    </source>
</evidence>
<dbReference type="Proteomes" id="UP000185895">
    <property type="component" value="Unassembled WGS sequence"/>
</dbReference>
<evidence type="ECO:0000313" key="2">
    <source>
        <dbReference type="Proteomes" id="UP000185895"/>
    </source>
</evidence>
<protein>
    <recommendedName>
        <fullName evidence="3">DUF1176 domain-containing protein</fullName>
    </recommendedName>
</protein>
<dbReference type="Pfam" id="PF06674">
    <property type="entry name" value="DUF1176"/>
    <property type="match status" value="1"/>
</dbReference>
<dbReference type="AlphaFoldDB" id="A0A1E7RFL3"/>
<gene>
    <name evidence="1" type="ORF">BJI46_00400</name>
</gene>